<dbReference type="PROSITE" id="PS00358">
    <property type="entry name" value="RIBOSOMAL_L5"/>
    <property type="match status" value="1"/>
</dbReference>
<dbReference type="Proteomes" id="UP001214415">
    <property type="component" value="Chromosome 2"/>
</dbReference>
<dbReference type="EMBL" id="CP119901">
    <property type="protein sequence ID" value="WFD22512.1"/>
    <property type="molecule type" value="Genomic_DNA"/>
</dbReference>
<feature type="domain" description="XPG N-terminal" evidence="9">
    <location>
        <begin position="181"/>
        <end position="267"/>
    </location>
</feature>
<dbReference type="InterPro" id="IPR031309">
    <property type="entry name" value="Ribosomal_uL5_C"/>
</dbReference>
<comment type="function">
    <text evidence="1">Component of the ribosome, a large ribonucleoprotein complex responsible for the synthesis of proteins in the cell. The small ribosomal subunit (SSU) binds messenger RNAs (mRNAs) and translates the encoded message by selecting cognate aminoacyl-transfer RNA (tRNA) molecules. The large subunit (LSU) contains the ribosomal catalytic site termed the peptidyl transferase center (PTC), which catalyzes the formation of peptide bonds, thereby polymerizing the amino acids delivered by tRNAs into a polypeptide chain. The nascent polypeptides leave the ribosome through a tunnel in the LSU and interact with protein factors that function in enzymatic processing, targeting, and the membrane insertion of nascent chains at the exit of the ribosomal tunnel.</text>
</comment>
<dbReference type="InterPro" id="IPR037314">
    <property type="entry name" value="MKT1_H3TH"/>
</dbReference>
<feature type="domain" description="Post-transcriptional regulator MKT1 C-terminal" evidence="10">
    <location>
        <begin position="682"/>
        <end position="931"/>
    </location>
</feature>
<evidence type="ECO:0008006" key="14">
    <source>
        <dbReference type="Google" id="ProtNLM"/>
    </source>
</evidence>
<dbReference type="Pfam" id="PF12247">
    <property type="entry name" value="MKT1_N"/>
    <property type="match status" value="1"/>
</dbReference>
<reference evidence="12" key="1">
    <citation type="submission" date="2023-03" db="EMBL/GenBank/DDBJ databases">
        <title>Mating type loci evolution in Malassezia.</title>
        <authorList>
            <person name="Coelho M.A."/>
        </authorList>
    </citation>
    <scope>NUCLEOTIDE SEQUENCE</scope>
    <source>
        <strain evidence="12">CBS 12830</strain>
    </source>
</reference>
<evidence type="ECO:0000256" key="3">
    <source>
        <dbReference type="ARBA" id="ARBA00022845"/>
    </source>
</evidence>
<dbReference type="SUPFAM" id="SSF88723">
    <property type="entry name" value="PIN domain-like"/>
    <property type="match status" value="1"/>
</dbReference>
<dbReference type="SUPFAM" id="SSF55282">
    <property type="entry name" value="RL5-like"/>
    <property type="match status" value="1"/>
</dbReference>
<keyword evidence="4" id="KW-0689">Ribosomal protein</keyword>
<dbReference type="InterPro" id="IPR006085">
    <property type="entry name" value="XPG_DNA_repair_N"/>
</dbReference>
<evidence type="ECO:0000313" key="13">
    <source>
        <dbReference type="Proteomes" id="UP001214415"/>
    </source>
</evidence>
<dbReference type="Pfam" id="PF12246">
    <property type="entry name" value="MKT1_C"/>
    <property type="match status" value="1"/>
</dbReference>
<dbReference type="Pfam" id="PF00673">
    <property type="entry name" value="Ribosomal_L5_C"/>
    <property type="match status" value="1"/>
</dbReference>
<sequence>MAESSKAINPMRELKVDKLVINISVGESGDRLTRATKVLEQLTGQTPVTSKARYTLRGFGIRRNEKIACHVTVRGAKAEEILERALKVKEYELRKRNFSETGNFGFGIQEHIDLGIKYDPGIGIFGMDFYVCMTRPGARVARRKQRVARVGAPHRVRKEETAVWFKQRFDGIILHLIVAMIRGLEGFLHEAQLLQEESLSALKNTRLGIDLSYYLRHMLSSKEMAEPLVTAIGGPPLALVSHIEEDLRVLEQHRIKPVFVLHGLSPAKRTRPFSYEDRRPGLRNRAWEAYEAGNVTLANQNFAASNSVHFPDLYRSVLRMIRHRQMDYVVAPYQATGQLVLMERHAKQYVHAIFGPMELFAFDGVDNVILHMNLREGKFQYASKRAMLRELQCGESEFLDTVLLAGMEYCSTFPALQDESTGLMHMPGAPSIRAIAMLVKQSRGGFMLCSQFAEHPMVAKNAYLDQFCHARAMVKFSLVLSPDGGVVVPLPLALHEKGPKPEIPSDLHEIFSFRLPDQVLLYLSRGLVSSSVLGSLLSGYVIESAPLDNGDTDEYHKFVREYLTEGPTSPRCVAIALACGALHPFWRQRKVSAVYYFQPHVDAPVPHDAPATQQLLAQNDRWHVPAALLDEELRRQYSSTIDLPLCLDTTADAARAQRTFAAKDTPVCLERKDEMVANTFWRMLELRGFLSADHTHTAYGRALHVATQHLKVNDRLQEPLYLALELIRAGVLHGEPYSGKSHSGGPSFGTDDEMRHVLLAMRAMSLIPMAYKPQAWEAPLSRELLVFNSFVKSLSRSLRSLAEMVTLSLLLRSETRQQRDDYLDISLSLPFQADTNTGMGIVFKCYLDALYTLHGGPVQPGDEVSADVAEAKSTVVDMLIETFENVRDIGHELRRASRFWAALMASVNVLANEQAIEPALVEQFQRAHAQLEPLWLL</sequence>
<feature type="domain" description="Large ribosomal subunit protein uL5 N-terminal" evidence="7">
    <location>
        <begin position="9"/>
        <end position="62"/>
    </location>
</feature>
<dbReference type="InterPro" id="IPR002132">
    <property type="entry name" value="Ribosomal_uL5"/>
</dbReference>
<dbReference type="InterPro" id="IPR022039">
    <property type="entry name" value="MKT1_C"/>
</dbReference>
<dbReference type="InterPro" id="IPR020929">
    <property type="entry name" value="Ribosomal_uL5_CS"/>
</dbReference>
<evidence type="ECO:0000256" key="6">
    <source>
        <dbReference type="ARBA" id="ARBA00024023"/>
    </source>
</evidence>
<evidence type="ECO:0000259" key="11">
    <source>
        <dbReference type="Pfam" id="PF12247"/>
    </source>
</evidence>
<dbReference type="GO" id="GO:0003735">
    <property type="term" value="F:structural constituent of ribosome"/>
    <property type="evidence" value="ECO:0007669"/>
    <property type="project" value="InterPro"/>
</dbReference>
<dbReference type="GO" id="GO:1990904">
    <property type="term" value="C:ribonucleoprotein complex"/>
    <property type="evidence" value="ECO:0007669"/>
    <property type="project" value="UniProtKB-KW"/>
</dbReference>
<protein>
    <recommendedName>
        <fullName evidence="14">60S ribosomal protein L11</fullName>
    </recommendedName>
</protein>
<dbReference type="GO" id="GO:0004518">
    <property type="term" value="F:nuclease activity"/>
    <property type="evidence" value="ECO:0007669"/>
    <property type="project" value="InterPro"/>
</dbReference>
<comment type="similarity">
    <text evidence="2">Belongs to the universal ribosomal protein uL5 family.</text>
</comment>
<evidence type="ECO:0000256" key="4">
    <source>
        <dbReference type="ARBA" id="ARBA00022980"/>
    </source>
</evidence>
<dbReference type="CDD" id="cd09902">
    <property type="entry name" value="H3TH_MKT1"/>
    <property type="match status" value="1"/>
</dbReference>
<accession>A0AAF0EA00</accession>
<comment type="similarity">
    <text evidence="6">Belongs to the XPG/RAD2 endonuclease family.</text>
</comment>
<evidence type="ECO:0000256" key="2">
    <source>
        <dbReference type="ARBA" id="ARBA00008553"/>
    </source>
</evidence>
<evidence type="ECO:0000256" key="5">
    <source>
        <dbReference type="ARBA" id="ARBA00023274"/>
    </source>
</evidence>
<keyword evidence="13" id="KW-1185">Reference proteome</keyword>
<evidence type="ECO:0000259" key="9">
    <source>
        <dbReference type="Pfam" id="PF00752"/>
    </source>
</evidence>
<feature type="domain" description="Large ribosomal subunit protein uL5 C-terminal" evidence="8">
    <location>
        <begin position="66"/>
        <end position="142"/>
    </location>
</feature>
<dbReference type="Gene3D" id="3.40.50.1010">
    <property type="entry name" value="5'-nuclease"/>
    <property type="match status" value="1"/>
</dbReference>
<evidence type="ECO:0000313" key="12">
    <source>
        <dbReference type="EMBL" id="WFD22512.1"/>
    </source>
</evidence>
<dbReference type="GO" id="GO:0006417">
    <property type="term" value="P:regulation of translation"/>
    <property type="evidence" value="ECO:0007669"/>
    <property type="project" value="UniProtKB-KW"/>
</dbReference>
<dbReference type="GO" id="GO:0005840">
    <property type="term" value="C:ribosome"/>
    <property type="evidence" value="ECO:0007669"/>
    <property type="project" value="UniProtKB-KW"/>
</dbReference>
<evidence type="ECO:0000259" key="10">
    <source>
        <dbReference type="Pfam" id="PF12246"/>
    </source>
</evidence>
<keyword evidence="5" id="KW-0687">Ribonucleoprotein</keyword>
<dbReference type="InterPro" id="IPR022040">
    <property type="entry name" value="MKT1_N"/>
</dbReference>
<proteinExistence type="inferred from homology"/>
<dbReference type="GO" id="GO:0006412">
    <property type="term" value="P:translation"/>
    <property type="evidence" value="ECO:0007669"/>
    <property type="project" value="InterPro"/>
</dbReference>
<dbReference type="InterPro" id="IPR057266">
    <property type="entry name" value="Ribosomal_uL5_euk/arc-type"/>
</dbReference>
<dbReference type="InterPro" id="IPR022803">
    <property type="entry name" value="Ribosomal_uL5_dom_sf"/>
</dbReference>
<dbReference type="AlphaFoldDB" id="A0AAF0EA00"/>
<evidence type="ECO:0000256" key="1">
    <source>
        <dbReference type="ARBA" id="ARBA00004021"/>
    </source>
</evidence>
<dbReference type="Pfam" id="PF00752">
    <property type="entry name" value="XPG_N"/>
    <property type="match status" value="1"/>
</dbReference>
<dbReference type="CDD" id="cd09858">
    <property type="entry name" value="PIN_MKT1"/>
    <property type="match status" value="1"/>
</dbReference>
<dbReference type="InterPro" id="IPR029060">
    <property type="entry name" value="PIN-like_dom_sf"/>
</dbReference>
<organism evidence="12 13">
    <name type="scientific">Malassezia equina</name>
    <dbReference type="NCBI Taxonomy" id="1381935"/>
    <lineage>
        <taxon>Eukaryota</taxon>
        <taxon>Fungi</taxon>
        <taxon>Dikarya</taxon>
        <taxon>Basidiomycota</taxon>
        <taxon>Ustilaginomycotina</taxon>
        <taxon>Malasseziomycetes</taxon>
        <taxon>Malasseziales</taxon>
        <taxon>Malasseziaceae</taxon>
        <taxon>Malassezia</taxon>
    </lineage>
</organism>
<evidence type="ECO:0000259" key="8">
    <source>
        <dbReference type="Pfam" id="PF00673"/>
    </source>
</evidence>
<evidence type="ECO:0000259" key="7">
    <source>
        <dbReference type="Pfam" id="PF00281"/>
    </source>
</evidence>
<feature type="domain" description="Post-transcriptional regulator MKT1 N-terminal" evidence="11">
    <location>
        <begin position="504"/>
        <end position="597"/>
    </location>
</feature>
<dbReference type="Pfam" id="PF00281">
    <property type="entry name" value="Ribosomal_L5"/>
    <property type="match status" value="1"/>
</dbReference>
<dbReference type="FunFam" id="3.30.1440.10:FF:000002">
    <property type="entry name" value="60S ribosomal protein L11"/>
    <property type="match status" value="1"/>
</dbReference>
<name>A0AAF0EA00_9BASI</name>
<dbReference type="InterPro" id="IPR031310">
    <property type="entry name" value="Ribosomal_uL5_N"/>
</dbReference>
<dbReference type="NCBIfam" id="NF003258">
    <property type="entry name" value="PRK04219.1"/>
    <property type="match status" value="1"/>
</dbReference>
<gene>
    <name evidence="12" type="ORF">MEQU1_001184</name>
</gene>
<keyword evidence="3" id="KW-0810">Translation regulation</keyword>
<dbReference type="Gene3D" id="3.30.1440.10">
    <property type="match status" value="1"/>
</dbReference>
<dbReference type="PANTHER" id="PTHR11994">
    <property type="entry name" value="60S RIBOSOMAL PROTEIN L11-RELATED"/>
    <property type="match status" value="1"/>
</dbReference>